<evidence type="ECO:0000259" key="7">
    <source>
        <dbReference type="Pfam" id="PF00707"/>
    </source>
</evidence>
<dbReference type="Gene3D" id="3.30.110.10">
    <property type="entry name" value="Translation initiation factor 3 (IF-3), C-terminal domain"/>
    <property type="match status" value="1"/>
</dbReference>
<evidence type="ECO:0000256" key="2">
    <source>
        <dbReference type="ARBA" id="ARBA00022540"/>
    </source>
</evidence>
<evidence type="ECO:0000313" key="9">
    <source>
        <dbReference type="EMBL" id="PIE36039.1"/>
    </source>
</evidence>
<feature type="domain" description="Translation initiation factor 3 C-terminal" evidence="7">
    <location>
        <begin position="95"/>
        <end position="178"/>
    </location>
</feature>
<dbReference type="Proteomes" id="UP000230821">
    <property type="component" value="Unassembled WGS sequence"/>
</dbReference>
<dbReference type="SUPFAM" id="SSF55200">
    <property type="entry name" value="Translation initiation factor IF3, C-terminal domain"/>
    <property type="match status" value="1"/>
</dbReference>
<dbReference type="InterPro" id="IPR019814">
    <property type="entry name" value="Translation_initiation_fac_3_N"/>
</dbReference>
<keyword evidence="2 4" id="KW-0396">Initiation factor</keyword>
<comment type="subunit">
    <text evidence="4 6">Monomer.</text>
</comment>
<evidence type="ECO:0000259" key="8">
    <source>
        <dbReference type="Pfam" id="PF05198"/>
    </source>
</evidence>
<evidence type="ECO:0000256" key="5">
    <source>
        <dbReference type="NCBIfam" id="TIGR00168"/>
    </source>
</evidence>
<comment type="similarity">
    <text evidence="1 4 6">Belongs to the IF-3 family.</text>
</comment>
<dbReference type="SUPFAM" id="SSF54364">
    <property type="entry name" value="Translation initiation factor IF3, N-terminal domain"/>
    <property type="match status" value="1"/>
</dbReference>
<dbReference type="InterPro" id="IPR036788">
    <property type="entry name" value="T_IF-3_C_sf"/>
</dbReference>
<dbReference type="PANTHER" id="PTHR10938">
    <property type="entry name" value="TRANSLATION INITIATION FACTOR IF-3"/>
    <property type="match status" value="1"/>
</dbReference>
<organism evidence="9 10">
    <name type="scientific">candidate division KSB3 bacterium</name>
    <dbReference type="NCBI Taxonomy" id="2044937"/>
    <lineage>
        <taxon>Bacteria</taxon>
        <taxon>candidate division KSB3</taxon>
    </lineage>
</organism>
<dbReference type="InterPro" id="IPR001288">
    <property type="entry name" value="Translation_initiation_fac_3"/>
</dbReference>
<evidence type="ECO:0000313" key="10">
    <source>
        <dbReference type="Proteomes" id="UP000230821"/>
    </source>
</evidence>
<reference evidence="9 10" key="1">
    <citation type="submission" date="2017-10" db="EMBL/GenBank/DDBJ databases">
        <title>Novel microbial diversity and functional potential in the marine mammal oral microbiome.</title>
        <authorList>
            <person name="Dudek N.K."/>
            <person name="Sun C.L."/>
            <person name="Burstein D."/>
            <person name="Kantor R.S."/>
            <person name="Aliaga Goltsman D.S."/>
            <person name="Bik E.M."/>
            <person name="Thomas B.C."/>
            <person name="Banfield J.F."/>
            <person name="Relman D.A."/>
        </authorList>
    </citation>
    <scope>NUCLEOTIDE SEQUENCE [LARGE SCALE GENOMIC DNA]</scope>
    <source>
        <strain evidence="9">DOLJORAL78_47_16</strain>
    </source>
</reference>
<proteinExistence type="inferred from homology"/>
<dbReference type="EMBL" id="PDSK01000027">
    <property type="protein sequence ID" value="PIE36039.1"/>
    <property type="molecule type" value="Genomic_DNA"/>
</dbReference>
<dbReference type="FunFam" id="3.30.110.10:FF:000001">
    <property type="entry name" value="Translation initiation factor IF-3"/>
    <property type="match status" value="1"/>
</dbReference>
<dbReference type="GO" id="GO:0003743">
    <property type="term" value="F:translation initiation factor activity"/>
    <property type="evidence" value="ECO:0007669"/>
    <property type="project" value="UniProtKB-UniRule"/>
</dbReference>
<dbReference type="NCBIfam" id="TIGR00168">
    <property type="entry name" value="infC"/>
    <property type="match status" value="1"/>
</dbReference>
<dbReference type="Gene3D" id="3.10.20.80">
    <property type="entry name" value="Translation initiation factor 3 (IF-3), N-terminal domain"/>
    <property type="match status" value="1"/>
</dbReference>
<dbReference type="AlphaFoldDB" id="A0A2G6KMH5"/>
<keyword evidence="4" id="KW-0963">Cytoplasm</keyword>
<keyword evidence="3 4" id="KW-0648">Protein biosynthesis</keyword>
<evidence type="ECO:0000256" key="1">
    <source>
        <dbReference type="ARBA" id="ARBA00005439"/>
    </source>
</evidence>
<dbReference type="PROSITE" id="PS00938">
    <property type="entry name" value="IF3"/>
    <property type="match status" value="1"/>
</dbReference>
<evidence type="ECO:0000256" key="3">
    <source>
        <dbReference type="ARBA" id="ARBA00022917"/>
    </source>
</evidence>
<dbReference type="GO" id="GO:0043022">
    <property type="term" value="F:ribosome binding"/>
    <property type="evidence" value="ECO:0007669"/>
    <property type="project" value="UniProtKB-ARBA"/>
</dbReference>
<name>A0A2G6KMH5_9BACT</name>
<feature type="domain" description="Translation initiation factor 3 N-terminal" evidence="8">
    <location>
        <begin position="19"/>
        <end position="88"/>
    </location>
</feature>
<comment type="subcellular location">
    <subcellularLocation>
        <location evidence="4 6">Cytoplasm</location>
    </subcellularLocation>
</comment>
<sequence>MRRRRFSRVRKPTLPENKINGQIRAPQVRVIGPEGEQLGVMSSRDAVEKAQEAGLDLVEVAPNTDPPVCKMMDYGKFRYQQQKRAHEAKKRQTVIQVKEVKVRPKIDEHDFQFKLNHVRRFLEGGDKAKVSVMFRGREIVHRDLGRKLLDRFIEETKDIGEVEMMPKMEGRNMTMILIAKSDKKSKG</sequence>
<dbReference type="HAMAP" id="MF_00080">
    <property type="entry name" value="IF_3"/>
    <property type="match status" value="1"/>
</dbReference>
<dbReference type="GO" id="GO:0005829">
    <property type="term" value="C:cytosol"/>
    <property type="evidence" value="ECO:0007669"/>
    <property type="project" value="TreeGrafter"/>
</dbReference>
<dbReference type="GO" id="GO:0032790">
    <property type="term" value="P:ribosome disassembly"/>
    <property type="evidence" value="ECO:0007669"/>
    <property type="project" value="TreeGrafter"/>
</dbReference>
<dbReference type="InterPro" id="IPR019815">
    <property type="entry name" value="Translation_initiation_fac_3_C"/>
</dbReference>
<accession>A0A2G6KMH5</accession>
<dbReference type="PANTHER" id="PTHR10938:SF0">
    <property type="entry name" value="TRANSLATION INITIATION FACTOR IF-3, MITOCHONDRIAL"/>
    <property type="match status" value="1"/>
</dbReference>
<gene>
    <name evidence="4" type="primary">infC</name>
    <name evidence="9" type="ORF">CSA56_01875</name>
</gene>
<protein>
    <recommendedName>
        <fullName evidence="4 5">Translation initiation factor IF-3</fullName>
    </recommendedName>
</protein>
<dbReference type="Pfam" id="PF05198">
    <property type="entry name" value="IF3_N"/>
    <property type="match status" value="1"/>
</dbReference>
<evidence type="ECO:0000256" key="4">
    <source>
        <dbReference type="HAMAP-Rule" id="MF_00080"/>
    </source>
</evidence>
<comment type="function">
    <text evidence="4 6">IF-3 binds to the 30S ribosomal subunit and shifts the equilibrium between 70S ribosomes and their 50S and 30S subunits in favor of the free subunits, thus enhancing the availability of 30S subunits on which protein synthesis initiation begins.</text>
</comment>
<dbReference type="FunFam" id="3.10.20.80:FF:000001">
    <property type="entry name" value="Translation initiation factor IF-3"/>
    <property type="match status" value="1"/>
</dbReference>
<dbReference type="InterPro" id="IPR019813">
    <property type="entry name" value="Translation_initiation_fac3_CS"/>
</dbReference>
<dbReference type="InterPro" id="IPR036787">
    <property type="entry name" value="T_IF-3_N_sf"/>
</dbReference>
<dbReference type="GO" id="GO:0016020">
    <property type="term" value="C:membrane"/>
    <property type="evidence" value="ECO:0007669"/>
    <property type="project" value="TreeGrafter"/>
</dbReference>
<evidence type="ECO:0000256" key="6">
    <source>
        <dbReference type="RuleBase" id="RU000646"/>
    </source>
</evidence>
<comment type="caution">
    <text evidence="9">The sequence shown here is derived from an EMBL/GenBank/DDBJ whole genome shotgun (WGS) entry which is preliminary data.</text>
</comment>
<dbReference type="Pfam" id="PF00707">
    <property type="entry name" value="IF3_C"/>
    <property type="match status" value="1"/>
</dbReference>